<dbReference type="GO" id="GO:0005634">
    <property type="term" value="C:nucleus"/>
    <property type="evidence" value="ECO:0007669"/>
    <property type="project" value="TreeGrafter"/>
</dbReference>
<evidence type="ECO:0000256" key="5">
    <source>
        <dbReference type="ARBA" id="ARBA00022723"/>
    </source>
</evidence>
<keyword evidence="7 10" id="KW-0464">Manganese</keyword>
<dbReference type="OrthoDB" id="541375at2759"/>
<dbReference type="Proteomes" id="UP000683360">
    <property type="component" value="Unassembled WGS sequence"/>
</dbReference>
<dbReference type="GO" id="GO:0016462">
    <property type="term" value="F:pyrophosphatase activity"/>
    <property type="evidence" value="ECO:0007669"/>
    <property type="project" value="UniProtKB-ARBA"/>
</dbReference>
<keyword evidence="13" id="KW-1185">Reference proteome</keyword>
<evidence type="ECO:0000256" key="1">
    <source>
        <dbReference type="ARBA" id="ARBA00000807"/>
    </source>
</evidence>
<dbReference type="Gene3D" id="3.40.50.10880">
    <property type="entry name" value="Uncharacterised protein PF01937, DUF89, domain 3"/>
    <property type="match status" value="1"/>
</dbReference>
<dbReference type="Gene3D" id="1.20.930.60">
    <property type="match status" value="1"/>
</dbReference>
<dbReference type="Pfam" id="PF01937">
    <property type="entry name" value="ARMT1-like_dom"/>
    <property type="match status" value="1"/>
</dbReference>
<protein>
    <recommendedName>
        <fullName evidence="10">Sugar phosphate phosphatase</fullName>
        <ecNumber evidence="10">2.1.1.-</ecNumber>
        <ecNumber evidence="10">3.1.3.-</ecNumber>
    </recommendedName>
</protein>
<organism evidence="12 13">
    <name type="scientific">Mytilus edulis</name>
    <name type="common">Blue mussel</name>
    <dbReference type="NCBI Taxonomy" id="6550"/>
    <lineage>
        <taxon>Eukaryota</taxon>
        <taxon>Metazoa</taxon>
        <taxon>Spiralia</taxon>
        <taxon>Lophotrochozoa</taxon>
        <taxon>Mollusca</taxon>
        <taxon>Bivalvia</taxon>
        <taxon>Autobranchia</taxon>
        <taxon>Pteriomorphia</taxon>
        <taxon>Mytilida</taxon>
        <taxon>Mytiloidea</taxon>
        <taxon>Mytilidae</taxon>
        <taxon>Mytilinae</taxon>
        <taxon>Mytilus</taxon>
    </lineage>
</organism>
<comment type="domain">
    <text evidence="10">Subfamily III proteins have a conserved RTxK motif about 40-50 residues from the C-terminus; the threonine may be replaced by serine or cysteine.</text>
</comment>
<evidence type="ECO:0000256" key="7">
    <source>
        <dbReference type="ARBA" id="ARBA00023211"/>
    </source>
</evidence>
<proteinExistence type="inferred from homology"/>
<dbReference type="InterPro" id="IPR002791">
    <property type="entry name" value="ARMT1-like_metal-bd"/>
</dbReference>
<comment type="catalytic activity">
    <reaction evidence="9 10">
        <text>beta-D-fructose 6-phosphate = dihydroxyacetone + D-glyceraldehyde 3-phosphate</text>
        <dbReference type="Rhea" id="RHEA:28002"/>
        <dbReference type="ChEBI" id="CHEBI:16016"/>
        <dbReference type="ChEBI" id="CHEBI:57634"/>
        <dbReference type="ChEBI" id="CHEBI:59776"/>
    </reaction>
</comment>
<dbReference type="GO" id="GO:0006974">
    <property type="term" value="P:DNA damage response"/>
    <property type="evidence" value="ECO:0007669"/>
    <property type="project" value="TreeGrafter"/>
</dbReference>
<dbReference type="EC" id="2.1.1.-" evidence="10"/>
<dbReference type="InterPro" id="IPR036075">
    <property type="entry name" value="ARMT-1-like_metal-bd_sf"/>
</dbReference>
<keyword evidence="5 10" id="KW-0479">Metal-binding</keyword>
<gene>
    <name evidence="12" type="ORF">MEDL_40096</name>
</gene>
<dbReference type="PANTHER" id="PTHR12260">
    <property type="entry name" value="DAMAGE-CONTROL PHOSPHATASE ARMT1"/>
    <property type="match status" value="1"/>
</dbReference>
<evidence type="ECO:0000256" key="4">
    <source>
        <dbReference type="ARBA" id="ARBA00022596"/>
    </source>
</evidence>
<dbReference type="InterPro" id="IPR039763">
    <property type="entry name" value="ARMT1"/>
</dbReference>
<keyword evidence="10 12" id="KW-0489">Methyltransferase</keyword>
<dbReference type="AlphaFoldDB" id="A0A8S3T0E3"/>
<comment type="catalytic activity">
    <reaction evidence="2 10">
        <text>beta-D-fructose 1-phosphate + H2O = D-fructose + phosphate</text>
        <dbReference type="Rhea" id="RHEA:35603"/>
        <dbReference type="ChEBI" id="CHEBI:15377"/>
        <dbReference type="ChEBI" id="CHEBI:37721"/>
        <dbReference type="ChEBI" id="CHEBI:43474"/>
        <dbReference type="ChEBI" id="CHEBI:138881"/>
    </reaction>
</comment>
<evidence type="ECO:0000256" key="10">
    <source>
        <dbReference type="RuleBase" id="RU367030"/>
    </source>
</evidence>
<comment type="cofactor">
    <cofactor evidence="10">
        <name>Mn(2+)</name>
        <dbReference type="ChEBI" id="CHEBI:29035"/>
    </cofactor>
    <cofactor evidence="10">
        <name>Ni(2+)</name>
        <dbReference type="ChEBI" id="CHEBI:49786"/>
    </cofactor>
</comment>
<feature type="domain" description="Damage-control phosphatase ARMT1-like metal-binding" evidence="11">
    <location>
        <begin position="22"/>
        <end position="409"/>
    </location>
</feature>
<sequence length="433" mass="50151">MTPRIIKILDDTYSLNSFAYPTIKERLPVILAKIADTLYRTRDKIKSQYQEDVSEELKSIIGSCSKLRNEVQTNKVAVPLQDSRNDTQVWNRYLQAATEREGSPPSWFKSAWLYMECYMYRRIQESVEKCNIMKEFDVFGEQKEKSFTDSVYPTEIVMMHLLETQQKIKENAELVPEAFKLFLKVCLWGNKCDLSISGGEDNAQTSSPLEQLDKLEPNILINDSDEVLNHLRSRKCERIDIVLDNAGFELISDLCFAEFLLSAGLCSTIYLHAKAFPWFVSDVTKKDFDWTLQMLGQINHIAVSSFAQLWKERLNNNTWILQVDDFWTLPYDYSQMETYAPDLYQSLQKSDMIFFKGDLNYRKLLGDLKWPFTSSFETCLRGFYPAPLCVLRTSKSDVLVGLPEGRDEEVMAQDKDWLVNGNWGVINACLKTK</sequence>
<evidence type="ECO:0000313" key="13">
    <source>
        <dbReference type="Proteomes" id="UP000683360"/>
    </source>
</evidence>
<dbReference type="EMBL" id="CAJPWZ010001948">
    <property type="protein sequence ID" value="CAG2227010.1"/>
    <property type="molecule type" value="Genomic_DNA"/>
</dbReference>
<evidence type="ECO:0000256" key="8">
    <source>
        <dbReference type="ARBA" id="ARBA00045980"/>
    </source>
</evidence>
<dbReference type="GO" id="GO:0016791">
    <property type="term" value="F:phosphatase activity"/>
    <property type="evidence" value="ECO:0007669"/>
    <property type="project" value="TreeGrafter"/>
</dbReference>
<evidence type="ECO:0000256" key="2">
    <source>
        <dbReference type="ARBA" id="ARBA00001326"/>
    </source>
</evidence>
<comment type="similarity">
    <text evidence="3 10">Belongs to the damage-control phosphatase family. Sugar phosphate phosphatase III subfamily.</text>
</comment>
<dbReference type="GO" id="GO:0046872">
    <property type="term" value="F:metal ion binding"/>
    <property type="evidence" value="ECO:0007669"/>
    <property type="project" value="UniProtKB-UniRule"/>
</dbReference>
<evidence type="ECO:0000256" key="3">
    <source>
        <dbReference type="ARBA" id="ARBA00009519"/>
    </source>
</evidence>
<evidence type="ECO:0000259" key="11">
    <source>
        <dbReference type="Pfam" id="PF01937"/>
    </source>
</evidence>
<keyword evidence="4" id="KW-0533">Nickel</keyword>
<comment type="caution">
    <text evidence="12">The sequence shown here is derived from an EMBL/GenBank/DDBJ whole genome shotgun (WGS) entry which is preliminary data.</text>
</comment>
<comment type="function">
    <text evidence="8 10">Metal-dependent phosphatase that shows phosphatase activity against several substrates, including fructose-1-phosphate and fructose-6-phosphate. Its preference for fructose-1-phosphate, a strong glycating agent that causes DNA damage rather than a canonical yeast metabolite, suggests a damage-control function in hexose phosphate metabolism. Has also been shown to have O-methyltransferase activity that methylates glutamate residues of target proteins to form gamma-glutamyl methyl ester residues. Possibly methylates PCNA, suggesting it is involved in the DNA damage response.</text>
</comment>
<dbReference type="PANTHER" id="PTHR12260:SF6">
    <property type="entry name" value="DAMAGE-CONTROL PHOSPHATASE ARMT1"/>
    <property type="match status" value="1"/>
</dbReference>
<keyword evidence="6 10" id="KW-0378">Hydrolase</keyword>
<evidence type="ECO:0000313" key="12">
    <source>
        <dbReference type="EMBL" id="CAG2227010.1"/>
    </source>
</evidence>
<evidence type="ECO:0000256" key="6">
    <source>
        <dbReference type="ARBA" id="ARBA00022801"/>
    </source>
</evidence>
<comment type="catalytic activity">
    <reaction evidence="1 10">
        <text>L-glutamyl-[protein] + S-adenosyl-L-methionine = [protein]-L-glutamate 5-O-methyl ester + S-adenosyl-L-homocysteine</text>
        <dbReference type="Rhea" id="RHEA:24452"/>
        <dbReference type="Rhea" id="RHEA-COMP:10208"/>
        <dbReference type="Rhea" id="RHEA-COMP:10311"/>
        <dbReference type="ChEBI" id="CHEBI:29973"/>
        <dbReference type="ChEBI" id="CHEBI:57856"/>
        <dbReference type="ChEBI" id="CHEBI:59789"/>
        <dbReference type="ChEBI" id="CHEBI:82795"/>
    </reaction>
</comment>
<dbReference type="GO" id="GO:0030643">
    <property type="term" value="P:intracellular phosphate ion homeostasis"/>
    <property type="evidence" value="ECO:0007669"/>
    <property type="project" value="UniProtKB-ARBA"/>
</dbReference>
<dbReference type="GO" id="GO:0051998">
    <property type="term" value="F:protein carboxyl O-methyltransferase activity"/>
    <property type="evidence" value="ECO:0007669"/>
    <property type="project" value="UniProtKB-UniRule"/>
</dbReference>
<dbReference type="GO" id="GO:0032259">
    <property type="term" value="P:methylation"/>
    <property type="evidence" value="ECO:0007669"/>
    <property type="project" value="UniProtKB-KW"/>
</dbReference>
<name>A0A8S3T0E3_MYTED</name>
<reference evidence="12" key="1">
    <citation type="submission" date="2021-03" db="EMBL/GenBank/DDBJ databases">
        <authorList>
            <person name="Bekaert M."/>
        </authorList>
    </citation>
    <scope>NUCLEOTIDE SEQUENCE</scope>
</reference>
<accession>A0A8S3T0E3</accession>
<dbReference type="EC" id="3.1.3.-" evidence="10"/>
<dbReference type="FunFam" id="3.40.50.10880:FF:000005">
    <property type="entry name" value="DUF89-domain-containing protein"/>
    <property type="match status" value="1"/>
</dbReference>
<dbReference type="SUPFAM" id="SSF111321">
    <property type="entry name" value="AF1104-like"/>
    <property type="match status" value="1"/>
</dbReference>
<keyword evidence="12" id="KW-0808">Transferase</keyword>
<evidence type="ECO:0000256" key="9">
    <source>
        <dbReference type="ARBA" id="ARBA00048809"/>
    </source>
</evidence>